<dbReference type="GeneID" id="26736710"/>
<dbReference type="AlphaFoldDB" id="A0A0U2L6T2"/>
<dbReference type="Proteomes" id="UP000067738">
    <property type="component" value="Chromosome"/>
</dbReference>
<sequence length="95" mass="10600">MRAKQFFGITVLDKKVNEVGKVEDVDIDTETGNITTLIVSLQKGILSNDLIEVGYDKIATIGDCILLNTEISKEEEKEEADEEDPKQVTIEVEDE</sequence>
<keyword evidence="4" id="KW-1185">Reference proteome</keyword>
<proteinExistence type="predicted"/>
<dbReference type="KEGG" id="mmil:sm9_1767"/>
<protein>
    <recommendedName>
        <fullName evidence="2">PRC-barrel domain-containing protein</fullName>
    </recommendedName>
</protein>
<dbReference type="PATRIC" id="fig|230361.4.peg.1829"/>
<evidence type="ECO:0000313" key="4">
    <source>
        <dbReference type="Proteomes" id="UP000067738"/>
    </source>
</evidence>
<accession>A0A0U2L6T2</accession>
<dbReference type="EMBL" id="CP011266">
    <property type="protein sequence ID" value="ALT69534.1"/>
    <property type="molecule type" value="Genomic_DNA"/>
</dbReference>
<evidence type="ECO:0000259" key="2">
    <source>
        <dbReference type="Pfam" id="PF05239"/>
    </source>
</evidence>
<evidence type="ECO:0000313" key="3">
    <source>
        <dbReference type="EMBL" id="ALT69534.1"/>
    </source>
</evidence>
<dbReference type="OrthoDB" id="77776at2157"/>
<dbReference type="Pfam" id="PF05239">
    <property type="entry name" value="PRC"/>
    <property type="match status" value="1"/>
</dbReference>
<dbReference type="RefSeq" id="WP_058739764.1">
    <property type="nucleotide sequence ID" value="NZ_CP011266.1"/>
</dbReference>
<name>A0A0U2L6T2_9EURY</name>
<dbReference type="InterPro" id="IPR027275">
    <property type="entry name" value="PRC-brl_dom"/>
</dbReference>
<organism evidence="3 4">
    <name type="scientific">Methanobrevibacter millerae</name>
    <dbReference type="NCBI Taxonomy" id="230361"/>
    <lineage>
        <taxon>Archaea</taxon>
        <taxon>Methanobacteriati</taxon>
        <taxon>Methanobacteriota</taxon>
        <taxon>Methanomada group</taxon>
        <taxon>Methanobacteria</taxon>
        <taxon>Methanobacteriales</taxon>
        <taxon>Methanobacteriaceae</taxon>
        <taxon>Methanobrevibacter</taxon>
    </lineage>
</organism>
<feature type="domain" description="PRC-barrel" evidence="2">
    <location>
        <begin position="2"/>
        <end position="67"/>
    </location>
</feature>
<gene>
    <name evidence="3" type="ORF">sm9_1767</name>
</gene>
<dbReference type="InterPro" id="IPR011033">
    <property type="entry name" value="PRC_barrel-like_sf"/>
</dbReference>
<feature type="region of interest" description="Disordered" evidence="1">
    <location>
        <begin position="73"/>
        <end position="95"/>
    </location>
</feature>
<reference evidence="3 4" key="1">
    <citation type="submission" date="2015-04" db="EMBL/GenBank/DDBJ databases">
        <title>The complete genome sequence of the rumen methanogen Methanobrevibacter millerae SM9.</title>
        <authorList>
            <person name="Leahy S.C."/>
            <person name="Kelly W.J."/>
            <person name="Pacheco D.M."/>
            <person name="Li D."/>
            <person name="Altermann E."/>
            <person name="Attwood G.T."/>
        </authorList>
    </citation>
    <scope>NUCLEOTIDE SEQUENCE [LARGE SCALE GENOMIC DNA]</scope>
    <source>
        <strain evidence="3 4">SM9</strain>
    </source>
</reference>
<dbReference type="SUPFAM" id="SSF50346">
    <property type="entry name" value="PRC-barrel domain"/>
    <property type="match status" value="1"/>
</dbReference>
<dbReference type="Gene3D" id="2.30.30.240">
    <property type="entry name" value="PRC-barrel domain"/>
    <property type="match status" value="1"/>
</dbReference>
<evidence type="ECO:0000256" key="1">
    <source>
        <dbReference type="SAM" id="MobiDB-lite"/>
    </source>
</evidence>